<comment type="caution">
    <text evidence="1">The sequence shown here is derived from an EMBL/GenBank/DDBJ whole genome shotgun (WGS) entry which is preliminary data.</text>
</comment>
<gene>
    <name evidence="1" type="ORF">DFJ64_2310</name>
</gene>
<evidence type="ECO:0000313" key="1">
    <source>
        <dbReference type="EMBL" id="REF36875.1"/>
    </source>
</evidence>
<dbReference type="Proteomes" id="UP000256485">
    <property type="component" value="Unassembled WGS sequence"/>
</dbReference>
<keyword evidence="2" id="KW-1185">Reference proteome</keyword>
<evidence type="ECO:0000313" key="2">
    <source>
        <dbReference type="Proteomes" id="UP000256485"/>
    </source>
</evidence>
<dbReference type="AlphaFoldDB" id="A0A3D9VCR6"/>
<evidence type="ECO:0008006" key="3">
    <source>
        <dbReference type="Google" id="ProtNLM"/>
    </source>
</evidence>
<accession>A0A3D9VCR6</accession>
<organism evidence="1 2">
    <name type="scientific">Thermasporomyces composti</name>
    <dbReference type="NCBI Taxonomy" id="696763"/>
    <lineage>
        <taxon>Bacteria</taxon>
        <taxon>Bacillati</taxon>
        <taxon>Actinomycetota</taxon>
        <taxon>Actinomycetes</taxon>
        <taxon>Propionibacteriales</taxon>
        <taxon>Nocardioidaceae</taxon>
        <taxon>Thermasporomyces</taxon>
    </lineage>
</organism>
<sequence>MAIAGRLPVDSVDVFPHGLYAFVATEVEPARDFERSTSDRFVQQVDKDTGLAVWTFEVLDADPQARDKAITVRIVSEHKPVLPEAPAGMPFRPVEFEGLTVAPYVDTSRCSGGPGAHRCRARLAWSFRATGIVAPKPRSAGRSRESKDAAA</sequence>
<dbReference type="EMBL" id="QTUC01000001">
    <property type="protein sequence ID" value="REF36875.1"/>
    <property type="molecule type" value="Genomic_DNA"/>
</dbReference>
<reference evidence="1 2" key="1">
    <citation type="submission" date="2018-08" db="EMBL/GenBank/DDBJ databases">
        <title>Sequencing the genomes of 1000 actinobacteria strains.</title>
        <authorList>
            <person name="Klenk H.-P."/>
        </authorList>
    </citation>
    <scope>NUCLEOTIDE SEQUENCE [LARGE SCALE GENOMIC DNA]</scope>
    <source>
        <strain evidence="1 2">DSM 22891</strain>
    </source>
</reference>
<proteinExistence type="predicted"/>
<protein>
    <recommendedName>
        <fullName evidence="3">Plasmid replication, integration and excision activator</fullName>
    </recommendedName>
</protein>
<dbReference type="OrthoDB" id="4299905at2"/>
<dbReference type="RefSeq" id="WP_115852017.1">
    <property type="nucleotide sequence ID" value="NZ_QTUC01000001.1"/>
</dbReference>
<name>A0A3D9VCR6_THECX</name>